<dbReference type="GO" id="GO:0016020">
    <property type="term" value="C:membrane"/>
    <property type="evidence" value="ECO:0007669"/>
    <property type="project" value="UniProtKB-SubCell"/>
</dbReference>
<feature type="transmembrane region" description="Helical" evidence="6">
    <location>
        <begin position="207"/>
        <end position="228"/>
    </location>
</feature>
<feature type="domain" description="TLC" evidence="8">
    <location>
        <begin position="37"/>
        <end position="239"/>
    </location>
</feature>
<dbReference type="AlphaFoldDB" id="A0A7S0HS01"/>
<feature type="transmembrane region" description="Helical" evidence="6">
    <location>
        <begin position="46"/>
        <end position="64"/>
    </location>
</feature>
<dbReference type="SMART" id="SM00724">
    <property type="entry name" value="TLC"/>
    <property type="match status" value="1"/>
</dbReference>
<organism evidence="9">
    <name type="scientific">Phaeocystis antarctica</name>
    <dbReference type="NCBI Taxonomy" id="33657"/>
    <lineage>
        <taxon>Eukaryota</taxon>
        <taxon>Haptista</taxon>
        <taxon>Haptophyta</taxon>
        <taxon>Prymnesiophyceae</taxon>
        <taxon>Phaeocystales</taxon>
        <taxon>Phaeocystaceae</taxon>
        <taxon>Phaeocystis</taxon>
    </lineage>
</organism>
<feature type="transmembrane region" description="Helical" evidence="6">
    <location>
        <begin position="124"/>
        <end position="145"/>
    </location>
</feature>
<feature type="transmembrane region" description="Helical" evidence="6">
    <location>
        <begin position="166"/>
        <end position="195"/>
    </location>
</feature>
<proteinExistence type="predicted"/>
<dbReference type="GO" id="GO:0055088">
    <property type="term" value="P:lipid homeostasis"/>
    <property type="evidence" value="ECO:0007669"/>
    <property type="project" value="TreeGrafter"/>
</dbReference>
<evidence type="ECO:0000256" key="1">
    <source>
        <dbReference type="ARBA" id="ARBA00004141"/>
    </source>
</evidence>
<evidence type="ECO:0000259" key="8">
    <source>
        <dbReference type="PROSITE" id="PS50922"/>
    </source>
</evidence>
<evidence type="ECO:0000256" key="7">
    <source>
        <dbReference type="SAM" id="SignalP"/>
    </source>
</evidence>
<feature type="signal peptide" evidence="7">
    <location>
        <begin position="1"/>
        <end position="17"/>
    </location>
</feature>
<keyword evidence="3 6" id="KW-1133">Transmembrane helix</keyword>
<protein>
    <recommendedName>
        <fullName evidence="8">TLC domain-containing protein</fullName>
    </recommendedName>
</protein>
<dbReference type="InterPro" id="IPR006634">
    <property type="entry name" value="TLC-dom"/>
</dbReference>
<keyword evidence="4 5" id="KW-0472">Membrane</keyword>
<keyword evidence="2 5" id="KW-0812">Transmembrane</keyword>
<accession>A0A7S0HS01</accession>
<dbReference type="PANTHER" id="PTHR13439">
    <property type="entry name" value="CT120 PROTEIN"/>
    <property type="match status" value="1"/>
</dbReference>
<dbReference type="EMBL" id="HBEP01029987">
    <property type="protein sequence ID" value="CAD8503131.1"/>
    <property type="molecule type" value="Transcribed_RNA"/>
</dbReference>
<dbReference type="InterPro" id="IPR050846">
    <property type="entry name" value="TLCD"/>
</dbReference>
<sequence length="247" mass="27993">MPFAFFFLLSFSWFILSRLLMPYAVPKTYSKLSREPGAQGYWDASFASTVNSFVTAGLGIHAMMRTPSLMTSEDLYLKTPETCVSATAFVAWVAFELCCQVYYLRQWKEGPAILIHHFSAIAAWALYLQGGYGHALSLVGSICELTNPFMNMRYFLSTMELRTSRLYMANGVAFVLAWLVVRICYAISHAGYIIYRQRAMWTQLPPWRAATFVGFYCVGATLNSFWFVKLIKGAYKVFFGGKSKKTA</sequence>
<evidence type="ECO:0000256" key="6">
    <source>
        <dbReference type="SAM" id="Phobius"/>
    </source>
</evidence>
<name>A0A7S0HS01_9EUKA</name>
<evidence type="ECO:0000256" key="5">
    <source>
        <dbReference type="PROSITE-ProRule" id="PRU00205"/>
    </source>
</evidence>
<feature type="transmembrane region" description="Helical" evidence="6">
    <location>
        <begin position="84"/>
        <end position="104"/>
    </location>
</feature>
<keyword evidence="7" id="KW-0732">Signal</keyword>
<gene>
    <name evidence="9" type="ORF">PANT1444_LOCUS17003</name>
</gene>
<comment type="subcellular location">
    <subcellularLocation>
        <location evidence="1">Membrane</location>
        <topology evidence="1">Multi-pass membrane protein</topology>
    </subcellularLocation>
</comment>
<dbReference type="PROSITE" id="PS50922">
    <property type="entry name" value="TLC"/>
    <property type="match status" value="1"/>
</dbReference>
<evidence type="ECO:0000256" key="3">
    <source>
        <dbReference type="ARBA" id="ARBA00022989"/>
    </source>
</evidence>
<reference evidence="9" key="1">
    <citation type="submission" date="2021-01" db="EMBL/GenBank/DDBJ databases">
        <authorList>
            <person name="Corre E."/>
            <person name="Pelletier E."/>
            <person name="Niang G."/>
            <person name="Scheremetjew M."/>
            <person name="Finn R."/>
            <person name="Kale V."/>
            <person name="Holt S."/>
            <person name="Cochrane G."/>
            <person name="Meng A."/>
            <person name="Brown T."/>
            <person name="Cohen L."/>
        </authorList>
    </citation>
    <scope>NUCLEOTIDE SEQUENCE</scope>
    <source>
        <strain evidence="9">CCMP1374</strain>
    </source>
</reference>
<feature type="chain" id="PRO_5031091382" description="TLC domain-containing protein" evidence="7">
    <location>
        <begin position="18"/>
        <end position="247"/>
    </location>
</feature>
<dbReference type="Pfam" id="PF03798">
    <property type="entry name" value="TRAM_LAG1_CLN8"/>
    <property type="match status" value="1"/>
</dbReference>
<evidence type="ECO:0000256" key="4">
    <source>
        <dbReference type="ARBA" id="ARBA00023136"/>
    </source>
</evidence>
<dbReference type="GO" id="GO:0005783">
    <property type="term" value="C:endoplasmic reticulum"/>
    <property type="evidence" value="ECO:0007669"/>
    <property type="project" value="TreeGrafter"/>
</dbReference>
<evidence type="ECO:0000256" key="2">
    <source>
        <dbReference type="ARBA" id="ARBA00022692"/>
    </source>
</evidence>
<dbReference type="PANTHER" id="PTHR13439:SF0">
    <property type="entry name" value="TOPOISOMERASE I DAMAGE AFFECTED PROTEIN 4"/>
    <property type="match status" value="1"/>
</dbReference>
<evidence type="ECO:0000313" key="9">
    <source>
        <dbReference type="EMBL" id="CAD8503131.1"/>
    </source>
</evidence>